<dbReference type="GO" id="GO:0008483">
    <property type="term" value="F:transaminase activity"/>
    <property type="evidence" value="ECO:0007669"/>
    <property type="project" value="UniProtKB-KW"/>
</dbReference>
<evidence type="ECO:0000313" key="9">
    <source>
        <dbReference type="EMBL" id="XCJ17452.1"/>
    </source>
</evidence>
<organism evidence="9">
    <name type="scientific">Sporolactobacillus sp. Y61</name>
    <dbReference type="NCBI Taxonomy" id="3160863"/>
    <lineage>
        <taxon>Bacteria</taxon>
        <taxon>Bacillati</taxon>
        <taxon>Bacillota</taxon>
        <taxon>Bacilli</taxon>
        <taxon>Bacillales</taxon>
        <taxon>Sporolactobacillaceae</taxon>
        <taxon>Sporolactobacillus</taxon>
    </lineage>
</organism>
<dbReference type="InterPro" id="IPR051446">
    <property type="entry name" value="HTH_trans_reg/aminotransferase"/>
</dbReference>
<evidence type="ECO:0000256" key="6">
    <source>
        <dbReference type="ARBA" id="ARBA00023125"/>
    </source>
</evidence>
<evidence type="ECO:0000256" key="3">
    <source>
        <dbReference type="ARBA" id="ARBA00022576"/>
    </source>
</evidence>
<keyword evidence="3 9" id="KW-0808">Transferase</keyword>
<keyword evidence="6" id="KW-0238">DNA-binding</keyword>
<dbReference type="SUPFAM" id="SSF53383">
    <property type="entry name" value="PLP-dependent transferases"/>
    <property type="match status" value="1"/>
</dbReference>
<evidence type="ECO:0000256" key="4">
    <source>
        <dbReference type="ARBA" id="ARBA00022898"/>
    </source>
</evidence>
<comment type="cofactor">
    <cofactor evidence="1">
        <name>pyridoxal 5'-phosphate</name>
        <dbReference type="ChEBI" id="CHEBI:597326"/>
    </cofactor>
</comment>
<keyword evidence="5" id="KW-0805">Transcription regulation</keyword>
<sequence length="463" mass="53311">MEIYPILDEHLPEALYVQLYNYFKREIESASLPACSRVPSIRFLADRLHISCTTVQTAYQQLLAEGYLTSRPRSGYYIAELDSRAFAAAPSTHHPDRPIDKKAQFACDFFISAIDTAHFPLTQWKKCADRWLTPSMFNYGDPQGEPHLRELLASYLHRSRGVNCRPEQVVIAAGTESILRLIYQLIEWKNGVLGMEDPGYRGVRRSLRDQNIHLLPIPLDKEGLSIRELEKTADAVYITPSHQFPLGMIMPVSRRLQILSWAHNRHSWIIEDDYDGEFRYRGKPIPSMQGMDRYQRVIYMGTFSKALTPAIRVAYMVLPLPLLDRYHRLEWRQTASRLHQQTLAQFIESGQWEKHIRRMRTHYRKKQELLLESIKSIMGRHVTVSGQAAGLHIVLYVNSTVPADKLAAMARASGIRVQSTSGYLIQRDSMQKLPLLLGFGGLSTEEAKQGIKQLNKIWSPYYR</sequence>
<keyword evidence="3 9" id="KW-0032">Aminotransferase</keyword>
<dbReference type="Pfam" id="PF00392">
    <property type="entry name" value="GntR"/>
    <property type="match status" value="1"/>
</dbReference>
<dbReference type="EMBL" id="CP159510">
    <property type="protein sequence ID" value="XCJ17452.1"/>
    <property type="molecule type" value="Genomic_DNA"/>
</dbReference>
<protein>
    <submittedName>
        <fullName evidence="9">PLP-dependent aminotransferase family protein</fullName>
    </submittedName>
</protein>
<evidence type="ECO:0000259" key="8">
    <source>
        <dbReference type="PROSITE" id="PS50949"/>
    </source>
</evidence>
<dbReference type="CDD" id="cd07377">
    <property type="entry name" value="WHTH_GntR"/>
    <property type="match status" value="1"/>
</dbReference>
<name>A0AAU8IGY4_9BACL</name>
<dbReference type="GO" id="GO:0003677">
    <property type="term" value="F:DNA binding"/>
    <property type="evidence" value="ECO:0007669"/>
    <property type="project" value="UniProtKB-KW"/>
</dbReference>
<dbReference type="Pfam" id="PF00155">
    <property type="entry name" value="Aminotran_1_2"/>
    <property type="match status" value="1"/>
</dbReference>
<keyword evidence="4" id="KW-0663">Pyridoxal phosphate</keyword>
<evidence type="ECO:0000256" key="2">
    <source>
        <dbReference type="ARBA" id="ARBA00005384"/>
    </source>
</evidence>
<dbReference type="GO" id="GO:0030170">
    <property type="term" value="F:pyridoxal phosphate binding"/>
    <property type="evidence" value="ECO:0007669"/>
    <property type="project" value="InterPro"/>
</dbReference>
<keyword evidence="7" id="KW-0804">Transcription</keyword>
<dbReference type="PANTHER" id="PTHR46577:SF1">
    <property type="entry name" value="HTH-TYPE TRANSCRIPTIONAL REGULATORY PROTEIN GABR"/>
    <property type="match status" value="1"/>
</dbReference>
<dbReference type="InterPro" id="IPR004839">
    <property type="entry name" value="Aminotransferase_I/II_large"/>
</dbReference>
<dbReference type="InterPro" id="IPR015424">
    <property type="entry name" value="PyrdxlP-dep_Trfase"/>
</dbReference>
<dbReference type="GO" id="GO:0003700">
    <property type="term" value="F:DNA-binding transcription factor activity"/>
    <property type="evidence" value="ECO:0007669"/>
    <property type="project" value="InterPro"/>
</dbReference>
<dbReference type="Gene3D" id="1.10.10.10">
    <property type="entry name" value="Winged helix-like DNA-binding domain superfamily/Winged helix DNA-binding domain"/>
    <property type="match status" value="1"/>
</dbReference>
<dbReference type="CDD" id="cd00609">
    <property type="entry name" value="AAT_like"/>
    <property type="match status" value="1"/>
</dbReference>
<proteinExistence type="inferred from homology"/>
<dbReference type="PROSITE" id="PS50949">
    <property type="entry name" value="HTH_GNTR"/>
    <property type="match status" value="1"/>
</dbReference>
<evidence type="ECO:0000256" key="1">
    <source>
        <dbReference type="ARBA" id="ARBA00001933"/>
    </source>
</evidence>
<dbReference type="InterPro" id="IPR036390">
    <property type="entry name" value="WH_DNA-bd_sf"/>
</dbReference>
<dbReference type="PANTHER" id="PTHR46577">
    <property type="entry name" value="HTH-TYPE TRANSCRIPTIONAL REGULATORY PROTEIN GABR"/>
    <property type="match status" value="1"/>
</dbReference>
<dbReference type="AlphaFoldDB" id="A0AAU8IGY4"/>
<evidence type="ECO:0000256" key="7">
    <source>
        <dbReference type="ARBA" id="ARBA00023163"/>
    </source>
</evidence>
<dbReference type="SUPFAM" id="SSF46785">
    <property type="entry name" value="Winged helix' DNA-binding domain"/>
    <property type="match status" value="1"/>
</dbReference>
<dbReference type="InterPro" id="IPR015421">
    <property type="entry name" value="PyrdxlP-dep_Trfase_major"/>
</dbReference>
<gene>
    <name evidence="9" type="ORF">ABNN70_02685</name>
</gene>
<dbReference type="InterPro" id="IPR036388">
    <property type="entry name" value="WH-like_DNA-bd_sf"/>
</dbReference>
<reference evidence="9" key="1">
    <citation type="submission" date="2024-06" db="EMBL/GenBank/DDBJ databases">
        <authorList>
            <person name="Fan A."/>
            <person name="Zhang F.Y."/>
            <person name="Zhang L."/>
        </authorList>
    </citation>
    <scope>NUCLEOTIDE SEQUENCE</scope>
    <source>
        <strain evidence="9">Y61</strain>
    </source>
</reference>
<dbReference type="SMART" id="SM00345">
    <property type="entry name" value="HTH_GNTR"/>
    <property type="match status" value="1"/>
</dbReference>
<dbReference type="InterPro" id="IPR000524">
    <property type="entry name" value="Tscrpt_reg_HTH_GntR"/>
</dbReference>
<dbReference type="RefSeq" id="WP_353948697.1">
    <property type="nucleotide sequence ID" value="NZ_CP159510.1"/>
</dbReference>
<dbReference type="Gene3D" id="3.40.640.10">
    <property type="entry name" value="Type I PLP-dependent aspartate aminotransferase-like (Major domain)"/>
    <property type="match status" value="1"/>
</dbReference>
<accession>A0AAU8IGY4</accession>
<feature type="domain" description="HTH gntR-type" evidence="8">
    <location>
        <begin position="13"/>
        <end position="81"/>
    </location>
</feature>
<comment type="similarity">
    <text evidence="2">In the C-terminal section; belongs to the class-I pyridoxal-phosphate-dependent aminotransferase family.</text>
</comment>
<evidence type="ECO:0000256" key="5">
    <source>
        <dbReference type="ARBA" id="ARBA00023015"/>
    </source>
</evidence>